<feature type="compositionally biased region" description="Basic and acidic residues" evidence="1">
    <location>
        <begin position="88"/>
        <end position="119"/>
    </location>
</feature>
<sequence>MNCQFYVFALNRSQNSIASAFAKTHGQKQAETSSQIISKQRCKARVPERDVLQLSPQGNDLQLSPQETHASPLSHPMISTQPIVEARSPNDRESTSGHKLQMQKDMKIKNKHSELQSHI</sequence>
<gene>
    <name evidence="2" type="ORF">EZS28_005415</name>
</gene>
<dbReference type="AlphaFoldDB" id="A0A5J4WXF8"/>
<evidence type="ECO:0000256" key="1">
    <source>
        <dbReference type="SAM" id="MobiDB-lite"/>
    </source>
</evidence>
<proteinExistence type="predicted"/>
<feature type="compositionally biased region" description="Polar residues" evidence="1">
    <location>
        <begin position="54"/>
        <end position="82"/>
    </location>
</feature>
<name>A0A5J4WXF8_9EUKA</name>
<organism evidence="2 3">
    <name type="scientific">Streblomastix strix</name>
    <dbReference type="NCBI Taxonomy" id="222440"/>
    <lineage>
        <taxon>Eukaryota</taxon>
        <taxon>Metamonada</taxon>
        <taxon>Preaxostyla</taxon>
        <taxon>Oxymonadida</taxon>
        <taxon>Streblomastigidae</taxon>
        <taxon>Streblomastix</taxon>
    </lineage>
</organism>
<dbReference type="EMBL" id="SNRW01000828">
    <property type="protein sequence ID" value="KAA6399055.1"/>
    <property type="molecule type" value="Genomic_DNA"/>
</dbReference>
<dbReference type="Proteomes" id="UP000324800">
    <property type="component" value="Unassembled WGS sequence"/>
</dbReference>
<evidence type="ECO:0000313" key="2">
    <source>
        <dbReference type="EMBL" id="KAA6399055.1"/>
    </source>
</evidence>
<feature type="region of interest" description="Disordered" evidence="1">
    <location>
        <begin position="53"/>
        <end position="119"/>
    </location>
</feature>
<protein>
    <submittedName>
        <fullName evidence="2">Uncharacterized protein</fullName>
    </submittedName>
</protein>
<accession>A0A5J4WXF8</accession>
<comment type="caution">
    <text evidence="2">The sequence shown here is derived from an EMBL/GenBank/DDBJ whole genome shotgun (WGS) entry which is preliminary data.</text>
</comment>
<evidence type="ECO:0000313" key="3">
    <source>
        <dbReference type="Proteomes" id="UP000324800"/>
    </source>
</evidence>
<reference evidence="2 3" key="1">
    <citation type="submission" date="2019-03" db="EMBL/GenBank/DDBJ databases">
        <title>Single cell metagenomics reveals metabolic interactions within the superorganism composed of flagellate Streblomastix strix and complex community of Bacteroidetes bacteria on its surface.</title>
        <authorList>
            <person name="Treitli S.C."/>
            <person name="Kolisko M."/>
            <person name="Husnik F."/>
            <person name="Keeling P."/>
            <person name="Hampl V."/>
        </authorList>
    </citation>
    <scope>NUCLEOTIDE SEQUENCE [LARGE SCALE GENOMIC DNA]</scope>
    <source>
        <strain evidence="2">ST1C</strain>
    </source>
</reference>